<dbReference type="PANTHER" id="PTHR31186">
    <property type="entry name" value="MODULATOR OF SMOOTHENED PROTEIN"/>
    <property type="match status" value="1"/>
</dbReference>
<reference evidence="2" key="3">
    <citation type="submission" date="2025-09" db="UniProtKB">
        <authorList>
            <consortium name="Ensembl"/>
        </authorList>
    </citation>
    <scope>IDENTIFICATION</scope>
    <source>
        <strain evidence="2">broiler</strain>
    </source>
</reference>
<keyword evidence="1" id="KW-0472">Membrane</keyword>
<dbReference type="FunCoup" id="A0A8V0Z3N5">
    <property type="interactions" value="21"/>
</dbReference>
<dbReference type="FunFam" id="1.20.140.150:FF:000006">
    <property type="entry name" value="uncharacterized protein C16orf52 homolog"/>
    <property type="match status" value="1"/>
</dbReference>
<protein>
    <submittedName>
        <fullName evidence="2">Modulator of smoothened</fullName>
    </submittedName>
</protein>
<reference evidence="2" key="1">
    <citation type="submission" date="2020-11" db="EMBL/GenBank/DDBJ databases">
        <title>Gallus gallus (Chicken) genome, bGalGal1, GRCg7b, maternal haplotype autosomes + Z &amp; W.</title>
        <authorList>
            <person name="Warren W."/>
            <person name="Formenti G."/>
            <person name="Fedrigo O."/>
            <person name="Haase B."/>
            <person name="Mountcastle J."/>
            <person name="Balacco J."/>
            <person name="Tracey A."/>
            <person name="Schneider V."/>
            <person name="Okimoto R."/>
            <person name="Cheng H."/>
            <person name="Hawken R."/>
            <person name="Howe K."/>
            <person name="Jarvis E.D."/>
        </authorList>
    </citation>
    <scope>NUCLEOTIDE SEQUENCE [LARGE SCALE GENOMIC DNA]</scope>
    <source>
        <strain evidence="2">Broiler</strain>
    </source>
</reference>
<dbReference type="GO" id="GO:0030326">
    <property type="term" value="P:embryonic limb morphogenesis"/>
    <property type="evidence" value="ECO:0007669"/>
    <property type="project" value="Ensembl"/>
</dbReference>
<dbReference type="GO" id="GO:0060972">
    <property type="term" value="P:left/right pattern formation"/>
    <property type="evidence" value="ECO:0007669"/>
    <property type="project" value="Ensembl"/>
</dbReference>
<keyword evidence="1" id="KW-0812">Transmembrane</keyword>
<evidence type="ECO:0000313" key="2">
    <source>
        <dbReference type="Ensembl" id="ENSGALP00010025521.1"/>
    </source>
</evidence>
<evidence type="ECO:0000313" key="3">
    <source>
        <dbReference type="Proteomes" id="UP000000539"/>
    </source>
</evidence>
<dbReference type="GO" id="GO:0008104">
    <property type="term" value="P:intracellular protein localization"/>
    <property type="evidence" value="ECO:0007669"/>
    <property type="project" value="Ensembl"/>
</dbReference>
<evidence type="ECO:0000256" key="1">
    <source>
        <dbReference type="SAM" id="Phobius"/>
    </source>
</evidence>
<dbReference type="Gene3D" id="1.20.140.150">
    <property type="match status" value="1"/>
</dbReference>
<accession>A0A8V0Z3N5</accession>
<dbReference type="GO" id="GO:0045664">
    <property type="term" value="P:regulation of neuron differentiation"/>
    <property type="evidence" value="ECO:0007669"/>
    <property type="project" value="Ensembl"/>
</dbReference>
<dbReference type="GO" id="GO:0060170">
    <property type="term" value="C:ciliary membrane"/>
    <property type="evidence" value="ECO:0000318"/>
    <property type="project" value="GO_Central"/>
</dbReference>
<dbReference type="AlphaFoldDB" id="A0A8V0Z3N5"/>
<dbReference type="Pfam" id="PF18800">
    <property type="entry name" value="Atthog"/>
    <property type="match status" value="1"/>
</dbReference>
<dbReference type="GO" id="GO:0031647">
    <property type="term" value="P:regulation of protein stability"/>
    <property type="evidence" value="ECO:0007669"/>
    <property type="project" value="Ensembl"/>
</dbReference>
<dbReference type="Ensembl" id="ENSGALT00010043031.1">
    <property type="protein sequence ID" value="ENSGALP00010025521.1"/>
    <property type="gene ID" value="ENSGALG00010017809.1"/>
</dbReference>
<name>A0A8V0Z3N5_CHICK</name>
<dbReference type="GO" id="GO:0048706">
    <property type="term" value="P:embryonic skeletal system development"/>
    <property type="evidence" value="ECO:0007669"/>
    <property type="project" value="Ensembl"/>
</dbReference>
<proteinExistence type="predicted"/>
<feature type="transmembrane region" description="Helical" evidence="1">
    <location>
        <begin position="169"/>
        <end position="191"/>
    </location>
</feature>
<dbReference type="Proteomes" id="UP000000539">
    <property type="component" value="Chromosome 14"/>
</dbReference>
<keyword evidence="3" id="KW-1185">Reference proteome</keyword>
<dbReference type="GO" id="GO:0010467">
    <property type="term" value="P:gene expression"/>
    <property type="evidence" value="ECO:0007669"/>
    <property type="project" value="Ensembl"/>
</dbReference>
<dbReference type="GO" id="GO:0045879">
    <property type="term" value="P:negative regulation of smoothened signaling pathway"/>
    <property type="evidence" value="ECO:0000318"/>
    <property type="project" value="GO_Central"/>
</dbReference>
<dbReference type="GO" id="GO:0007224">
    <property type="term" value="P:smoothened signaling pathway"/>
    <property type="evidence" value="ECO:0007669"/>
    <property type="project" value="Ensembl"/>
</dbReference>
<feature type="transmembrane region" description="Helical" evidence="1">
    <location>
        <begin position="95"/>
        <end position="115"/>
    </location>
</feature>
<dbReference type="GO" id="GO:0030324">
    <property type="term" value="P:lung development"/>
    <property type="evidence" value="ECO:0007669"/>
    <property type="project" value="Ensembl"/>
</dbReference>
<dbReference type="OrthoDB" id="8768722at2759"/>
<keyword evidence="1" id="KW-1133">Transmembrane helix</keyword>
<feature type="transmembrane region" description="Helical" evidence="1">
    <location>
        <begin position="127"/>
        <end position="149"/>
    </location>
</feature>
<dbReference type="GO" id="GO:0007507">
    <property type="term" value="P:heart development"/>
    <property type="evidence" value="ECO:0007669"/>
    <property type="project" value="Ensembl"/>
</dbReference>
<dbReference type="InterPro" id="IPR037663">
    <property type="entry name" value="Mosmo"/>
</dbReference>
<gene>
    <name evidence="2" type="primary">C16orf52</name>
</gene>
<dbReference type="GeneTree" id="ENSGT00390000018266"/>
<organism evidence="2 3">
    <name type="scientific">Gallus gallus</name>
    <name type="common">Chicken</name>
    <dbReference type="NCBI Taxonomy" id="9031"/>
    <lineage>
        <taxon>Eukaryota</taxon>
        <taxon>Metazoa</taxon>
        <taxon>Chordata</taxon>
        <taxon>Craniata</taxon>
        <taxon>Vertebrata</taxon>
        <taxon>Euteleostomi</taxon>
        <taxon>Archelosauria</taxon>
        <taxon>Archosauria</taxon>
        <taxon>Dinosauria</taxon>
        <taxon>Saurischia</taxon>
        <taxon>Theropoda</taxon>
        <taxon>Coelurosauria</taxon>
        <taxon>Aves</taxon>
        <taxon>Neognathae</taxon>
        <taxon>Galloanserae</taxon>
        <taxon>Galliformes</taxon>
        <taxon>Phasianidae</taxon>
        <taxon>Phasianinae</taxon>
        <taxon>Gallus</taxon>
    </lineage>
</organism>
<sequence length="193" mass="21227">SPPVAEGAGRAGPAGLLSCVRFRASAGTERRRGALGWRLLSCVRAERPKNFLLLPRLVLSFRALTVGLVRQCQTIHGRDRTCIPPRLPPEWVTTLFFIIMGIISLTVTCGLLVASHWRREATKYARWIAFTGMILFCMAALIFPIGFYINEVGGQPYKLPNNTVVGSSYVLFVLSIFFTIVGLLFAGKVCLPG</sequence>
<dbReference type="PANTHER" id="PTHR31186:SF1">
    <property type="entry name" value="MODULATOR OF SMOOTHENED PROTEIN"/>
    <property type="match status" value="1"/>
</dbReference>
<dbReference type="GO" id="GO:0005794">
    <property type="term" value="C:Golgi apparatus"/>
    <property type="evidence" value="ECO:0000318"/>
    <property type="project" value="GO_Central"/>
</dbReference>
<reference evidence="2" key="2">
    <citation type="submission" date="2025-08" db="UniProtKB">
        <authorList>
            <consortium name="Ensembl"/>
        </authorList>
    </citation>
    <scope>IDENTIFICATION</scope>
    <source>
        <strain evidence="2">broiler</strain>
    </source>
</reference>